<keyword evidence="3" id="KW-1185">Reference proteome</keyword>
<name>A0A0C9TA31_PAXIN</name>
<dbReference type="HOGENOM" id="CLU_1321261_0_0_1"/>
<feature type="compositionally biased region" description="Polar residues" evidence="1">
    <location>
        <begin position="55"/>
        <end position="71"/>
    </location>
</feature>
<feature type="compositionally biased region" description="Basic and acidic residues" evidence="1">
    <location>
        <begin position="138"/>
        <end position="148"/>
    </location>
</feature>
<organism evidence="2 3">
    <name type="scientific">Paxillus involutus ATCC 200175</name>
    <dbReference type="NCBI Taxonomy" id="664439"/>
    <lineage>
        <taxon>Eukaryota</taxon>
        <taxon>Fungi</taxon>
        <taxon>Dikarya</taxon>
        <taxon>Basidiomycota</taxon>
        <taxon>Agaricomycotina</taxon>
        <taxon>Agaricomycetes</taxon>
        <taxon>Agaricomycetidae</taxon>
        <taxon>Boletales</taxon>
        <taxon>Paxilineae</taxon>
        <taxon>Paxillaceae</taxon>
        <taxon>Paxillus</taxon>
    </lineage>
</organism>
<feature type="region of interest" description="Disordered" evidence="1">
    <location>
        <begin position="1"/>
        <end position="208"/>
    </location>
</feature>
<feature type="compositionally biased region" description="Polar residues" evidence="1">
    <location>
        <begin position="162"/>
        <end position="174"/>
    </location>
</feature>
<dbReference type="AlphaFoldDB" id="A0A0C9TA31"/>
<evidence type="ECO:0000313" key="3">
    <source>
        <dbReference type="Proteomes" id="UP000053647"/>
    </source>
</evidence>
<proteinExistence type="predicted"/>
<evidence type="ECO:0000313" key="2">
    <source>
        <dbReference type="EMBL" id="KIJ12500.1"/>
    </source>
</evidence>
<dbReference type="EMBL" id="KN819363">
    <property type="protein sequence ID" value="KIJ12500.1"/>
    <property type="molecule type" value="Genomic_DNA"/>
</dbReference>
<feature type="compositionally biased region" description="Acidic residues" evidence="1">
    <location>
        <begin position="179"/>
        <end position="191"/>
    </location>
</feature>
<protein>
    <submittedName>
        <fullName evidence="2">Uncharacterized protein</fullName>
    </submittedName>
</protein>
<accession>A0A0C9TA31</accession>
<reference evidence="2 3" key="1">
    <citation type="submission" date="2014-06" db="EMBL/GenBank/DDBJ databases">
        <authorList>
            <consortium name="DOE Joint Genome Institute"/>
            <person name="Kuo A."/>
            <person name="Kohler A."/>
            <person name="Nagy L.G."/>
            <person name="Floudas D."/>
            <person name="Copeland A."/>
            <person name="Barry K.W."/>
            <person name="Cichocki N."/>
            <person name="Veneault-Fourrey C."/>
            <person name="LaButti K."/>
            <person name="Lindquist E.A."/>
            <person name="Lipzen A."/>
            <person name="Lundell T."/>
            <person name="Morin E."/>
            <person name="Murat C."/>
            <person name="Sun H."/>
            <person name="Tunlid A."/>
            <person name="Henrissat B."/>
            <person name="Grigoriev I.V."/>
            <person name="Hibbett D.S."/>
            <person name="Martin F."/>
            <person name="Nordberg H.P."/>
            <person name="Cantor M.N."/>
            <person name="Hua S.X."/>
        </authorList>
    </citation>
    <scope>NUCLEOTIDE SEQUENCE [LARGE SCALE GENOMIC DNA]</scope>
    <source>
        <strain evidence="2 3">ATCC 200175</strain>
    </source>
</reference>
<sequence length="208" mass="22507">MVTTRSTNKHAHPGLPDRSLQRTREEVKAEKVEKSKKQKQLHKKQKDTINDIAQLENSILTQATEQGQNTQKPPGPPVTKKPRPRVIGPQPAAKVDNSGSGMGGAGASGRKCKRQGDNDVGDDETSESIERQGVSIKSRKDEKADPMAHKAIRRAQEAQKGTGKTTPTLNNGDVSQVELDGENSEDIIDGEAELRASQQDAQVESEGS</sequence>
<dbReference type="Proteomes" id="UP000053647">
    <property type="component" value="Unassembled WGS sequence"/>
</dbReference>
<evidence type="ECO:0000256" key="1">
    <source>
        <dbReference type="SAM" id="MobiDB-lite"/>
    </source>
</evidence>
<reference evidence="3" key="2">
    <citation type="submission" date="2015-01" db="EMBL/GenBank/DDBJ databases">
        <title>Evolutionary Origins and Diversification of the Mycorrhizal Mutualists.</title>
        <authorList>
            <consortium name="DOE Joint Genome Institute"/>
            <consortium name="Mycorrhizal Genomics Consortium"/>
            <person name="Kohler A."/>
            <person name="Kuo A."/>
            <person name="Nagy L.G."/>
            <person name="Floudas D."/>
            <person name="Copeland A."/>
            <person name="Barry K.W."/>
            <person name="Cichocki N."/>
            <person name="Veneault-Fourrey C."/>
            <person name="LaButti K."/>
            <person name="Lindquist E.A."/>
            <person name="Lipzen A."/>
            <person name="Lundell T."/>
            <person name="Morin E."/>
            <person name="Murat C."/>
            <person name="Riley R."/>
            <person name="Ohm R."/>
            <person name="Sun H."/>
            <person name="Tunlid A."/>
            <person name="Henrissat B."/>
            <person name="Grigoriev I.V."/>
            <person name="Hibbett D.S."/>
            <person name="Martin F."/>
        </authorList>
    </citation>
    <scope>NUCLEOTIDE SEQUENCE [LARGE SCALE GENOMIC DNA]</scope>
    <source>
        <strain evidence="3">ATCC 200175</strain>
    </source>
</reference>
<feature type="compositionally biased region" description="Basic and acidic residues" evidence="1">
    <location>
        <begin position="19"/>
        <end position="35"/>
    </location>
</feature>
<gene>
    <name evidence="2" type="ORF">PAXINDRAFT_14698</name>
</gene>
<feature type="compositionally biased region" description="Basic residues" evidence="1">
    <location>
        <begin position="36"/>
        <end position="45"/>
    </location>
</feature>